<organism evidence="1 2">
    <name type="scientific">Thermoflexibacter ruber</name>
    <dbReference type="NCBI Taxonomy" id="1003"/>
    <lineage>
        <taxon>Bacteria</taxon>
        <taxon>Pseudomonadati</taxon>
        <taxon>Bacteroidota</taxon>
        <taxon>Cytophagia</taxon>
        <taxon>Cytophagales</taxon>
        <taxon>Thermoflexibacteraceae</taxon>
        <taxon>Thermoflexibacter</taxon>
    </lineage>
</organism>
<evidence type="ECO:0000313" key="2">
    <source>
        <dbReference type="Proteomes" id="UP000199513"/>
    </source>
</evidence>
<dbReference type="EMBL" id="FONY01000038">
    <property type="protein sequence ID" value="SFF46993.1"/>
    <property type="molecule type" value="Genomic_DNA"/>
</dbReference>
<dbReference type="PANTHER" id="PTHR41775">
    <property type="entry name" value="SECRETED PROTEIN-RELATED"/>
    <property type="match status" value="1"/>
</dbReference>
<evidence type="ECO:0008006" key="3">
    <source>
        <dbReference type="Google" id="ProtNLM"/>
    </source>
</evidence>
<sequence>MCFWLLNDDMKKIVFTFLFLSVSTFLYAQEEGVIQINDGSPITNDQEGKVIIKLFAKGAVQMQISNNGSFIGARWQPFVPRIVWKLSNEDGIKTVYAKFRDSENNLIASVEQSIELDRQAPTNVKLTIDGGKKFTNMKDRIVQLDIQAEGASQMQISNRKDFAGAVWVAFEQKKTWQLPGLDGQKFVYARFIDNAGNISEIAEASIILDRLPPSQPKVLINNGDMFTNSPEVTLSLFAKDVYEMYIQGSGGWLPFQPTLKWTFDSPANGEKWVQVRFRDEVGNISEVAFDNIILDTEAPLMPHISVNNGNRYSRESGIPLKLSAIGAEKMMISNTSDFAKAFWQPYMPVIASWDLGNEDGLKTVYARFQDVAGNEAEVVSGEVVLDRTPPINPKIEVIIQNNMLSEVAPQVDLKLSVEGAKYMMLSNSSTFYGARWENYRSEYQGWKLDKGNLDGKKTIFAKFRDQAGNISDVVSVVVRLDRMGPIDCHVKIDRDVEFTTNRNKIVTLSLQARGAAEMLISQDTSFIDAKWIPYQPALDYQLIGEDGIKTVYVKFRDEVGNESKEIVSDKIILDTSTPYDGEVVVNRGDVATNNIDKAVLLHLKAKDAVKMMISNDSTFKNARWQAYSPENISWKLVGEDGLKIVYAKFADEAGNESFVYKDSIMLDRRPPMKASVKIIGENAQTNTQTVQLELYAEGADEMMIANDFRFTNAKWEPYRKSKPWTLVGEDGVKSVYVKFRKKPILDRAFKETPVALESSIVVDKIGLDTKAPANGSIRINNSAKYCTDINKKVLLRIATNSAQEMMISNFEDFKEAKWQPYQFFVPDWILEGEDGEKKVFVKFKDKAGNESQPVSATIILDRQEPYNEEIMIDSGKTCTNNLNNKVRLQLKAEGALEMAISNSPAISYTAWESYKTSKEWTLQGRNGQKTVYAKFRDEAGNESKLISASILLDNEPPITGTLLINNGRTLTKSSRVTLTMNARNADYMLISNTSDFKEANWEEYSPTKIWFLDSNIGLKTVYIKFKDKCGNESIVISKDITLVND</sequence>
<gene>
    <name evidence="1" type="ORF">SAMN04488541_103830</name>
</gene>
<dbReference type="AlphaFoldDB" id="A0A1I2IZG1"/>
<accession>A0A1I2IZG1</accession>
<reference evidence="1 2" key="1">
    <citation type="submission" date="2016-10" db="EMBL/GenBank/DDBJ databases">
        <authorList>
            <person name="de Groot N.N."/>
        </authorList>
    </citation>
    <scope>NUCLEOTIDE SEQUENCE [LARGE SCALE GENOMIC DNA]</scope>
    <source>
        <strain>GEY</strain>
        <strain evidence="2">DSM 9560</strain>
    </source>
</reference>
<keyword evidence="2" id="KW-1185">Reference proteome</keyword>
<proteinExistence type="predicted"/>
<dbReference type="Proteomes" id="UP000199513">
    <property type="component" value="Unassembled WGS sequence"/>
</dbReference>
<protein>
    <recommendedName>
        <fullName evidence="3">Ig-like domain (Group 3)</fullName>
    </recommendedName>
</protein>
<name>A0A1I2IZG1_9BACT</name>
<dbReference type="PANTHER" id="PTHR41775:SF1">
    <property type="entry name" value="PEPTIDASE M6-LIKE DOMAIN-CONTAINING PROTEIN"/>
    <property type="match status" value="1"/>
</dbReference>
<evidence type="ECO:0000313" key="1">
    <source>
        <dbReference type="EMBL" id="SFF46993.1"/>
    </source>
</evidence>
<dbReference type="STRING" id="1003.SAMN04488541_103830"/>